<organism evidence="1 2">
    <name type="scientific">Synechococcus phage S-SRM01</name>
    <dbReference type="NCBI Taxonomy" id="2781608"/>
    <lineage>
        <taxon>Viruses</taxon>
        <taxon>Duplodnaviria</taxon>
        <taxon>Heunggongvirae</taxon>
        <taxon>Uroviricota</taxon>
        <taxon>Caudoviricetes</taxon>
        <taxon>Pantevenvirales</taxon>
        <taxon>Kyanoviridae</taxon>
        <taxon>Serangoonvirus</taxon>
        <taxon>Serangoonvirus essarone</taxon>
    </lineage>
</organism>
<evidence type="ECO:0000313" key="2">
    <source>
        <dbReference type="Proteomes" id="UP000664915"/>
    </source>
</evidence>
<dbReference type="GeneID" id="77946421"/>
<dbReference type="Proteomes" id="UP000664915">
    <property type="component" value="Segment"/>
</dbReference>
<keyword evidence="2" id="KW-1185">Reference proteome</keyword>
<protein>
    <submittedName>
        <fullName evidence="1">Uncharacterized protein</fullName>
    </submittedName>
</protein>
<dbReference type="KEGG" id="vg:77946421"/>
<reference evidence="1" key="1">
    <citation type="submission" date="2020-09" db="EMBL/GenBank/DDBJ databases">
        <authorList>
            <person name="Zhang D."/>
            <person name="Hatherill J.R."/>
            <person name="Ramirez J.F."/>
            <person name="Edinger B."/>
            <person name="Balarin R."/>
            <person name="Sullivan A."/>
            <person name="Humpal K.M."/>
            <person name="Guseva A."/>
            <person name="Butela K.A."/>
            <person name="Garlena R.A."/>
            <person name="Russell D.A."/>
            <person name="Pope W.H."/>
            <person name="Jacobs-Sera D."/>
            <person name="Hatfull G.F."/>
        </authorList>
    </citation>
    <scope>NUCLEOTIDE SEQUENCE</scope>
</reference>
<dbReference type="RefSeq" id="YP_010670226.1">
    <property type="nucleotide sequence ID" value="NC_070963.1"/>
</dbReference>
<sequence length="49" mass="6015">MDFLKETNDTMIKVKYKFKEYPNSTLSKLFKTEEQVEIFKCQNSHYIFE</sequence>
<dbReference type="EMBL" id="MW015081">
    <property type="protein sequence ID" value="QPX48216.1"/>
    <property type="molecule type" value="Genomic_DNA"/>
</dbReference>
<accession>A0A879R3B7</accession>
<name>A0A879R3B7_9CAUD</name>
<proteinExistence type="predicted"/>
<evidence type="ECO:0000313" key="1">
    <source>
        <dbReference type="EMBL" id="QPX48216.1"/>
    </source>
</evidence>